<dbReference type="GO" id="GO:0005737">
    <property type="term" value="C:cytoplasm"/>
    <property type="evidence" value="ECO:0007669"/>
    <property type="project" value="TreeGrafter"/>
</dbReference>
<dbReference type="AlphaFoldDB" id="A0A8H3GM49"/>
<keyword evidence="2" id="KW-0053">Apoptosis</keyword>
<organism evidence="6 7">
    <name type="scientific">Rhizoctonia solani</name>
    <dbReference type="NCBI Taxonomy" id="456999"/>
    <lineage>
        <taxon>Eukaryota</taxon>
        <taxon>Fungi</taxon>
        <taxon>Dikarya</taxon>
        <taxon>Basidiomycota</taxon>
        <taxon>Agaricomycotina</taxon>
        <taxon>Agaricomycetes</taxon>
        <taxon>Cantharellales</taxon>
        <taxon>Ceratobasidiaceae</taxon>
        <taxon>Rhizoctonia</taxon>
    </lineage>
</organism>
<protein>
    <recommendedName>
        <fullName evidence="5">Peptidase C14 caspase domain-containing protein</fullName>
    </recommendedName>
</protein>
<dbReference type="InterPro" id="IPR029030">
    <property type="entry name" value="Caspase-like_dom_sf"/>
</dbReference>
<dbReference type="PANTHER" id="PTHR48104">
    <property type="entry name" value="METACASPASE-4"/>
    <property type="match status" value="1"/>
</dbReference>
<reference evidence="6" key="1">
    <citation type="submission" date="2021-01" db="EMBL/GenBank/DDBJ databases">
        <authorList>
            <person name="Kaushik A."/>
        </authorList>
    </citation>
    <scope>NUCLEOTIDE SEQUENCE</scope>
    <source>
        <strain evidence="6">AG2-2IIIB</strain>
    </source>
</reference>
<gene>
    <name evidence="6" type="ORF">RDB_LOCUS93030</name>
</gene>
<dbReference type="Proteomes" id="UP000663843">
    <property type="component" value="Unassembled WGS sequence"/>
</dbReference>
<comment type="caution">
    <text evidence="6">The sequence shown here is derived from an EMBL/GenBank/DDBJ whole genome shotgun (WGS) entry which is preliminary data.</text>
</comment>
<evidence type="ECO:0000313" key="6">
    <source>
        <dbReference type="EMBL" id="CAE6457555.1"/>
    </source>
</evidence>
<dbReference type="Pfam" id="PF00656">
    <property type="entry name" value="Peptidase_C14"/>
    <property type="match status" value="1"/>
</dbReference>
<feature type="compositionally biased region" description="Polar residues" evidence="4">
    <location>
        <begin position="36"/>
        <end position="52"/>
    </location>
</feature>
<feature type="region of interest" description="Disordered" evidence="4">
    <location>
        <begin position="29"/>
        <end position="69"/>
    </location>
</feature>
<dbReference type="GO" id="GO:0006915">
    <property type="term" value="P:apoptotic process"/>
    <property type="evidence" value="ECO:0007669"/>
    <property type="project" value="UniProtKB-KW"/>
</dbReference>
<evidence type="ECO:0000256" key="2">
    <source>
        <dbReference type="ARBA" id="ARBA00022703"/>
    </source>
</evidence>
<evidence type="ECO:0000256" key="1">
    <source>
        <dbReference type="ARBA" id="ARBA00009005"/>
    </source>
</evidence>
<accession>A0A8H3GM49</accession>
<dbReference type="GO" id="GO:0006508">
    <property type="term" value="P:proteolysis"/>
    <property type="evidence" value="ECO:0007669"/>
    <property type="project" value="InterPro"/>
</dbReference>
<evidence type="ECO:0000313" key="7">
    <source>
        <dbReference type="Proteomes" id="UP000663843"/>
    </source>
</evidence>
<keyword evidence="3" id="KW-0378">Hydrolase</keyword>
<dbReference type="EMBL" id="CAJMWT010002899">
    <property type="protein sequence ID" value="CAE6457555.1"/>
    <property type="molecule type" value="Genomic_DNA"/>
</dbReference>
<dbReference type="InterPro" id="IPR050452">
    <property type="entry name" value="Metacaspase"/>
</dbReference>
<dbReference type="SUPFAM" id="SSF52129">
    <property type="entry name" value="Caspase-like"/>
    <property type="match status" value="1"/>
</dbReference>
<name>A0A8H3GM49_9AGAM</name>
<evidence type="ECO:0000256" key="4">
    <source>
        <dbReference type="SAM" id="MobiDB-lite"/>
    </source>
</evidence>
<feature type="domain" description="Peptidase C14 caspase" evidence="5">
    <location>
        <begin position="84"/>
        <end position="343"/>
    </location>
</feature>
<evidence type="ECO:0000256" key="3">
    <source>
        <dbReference type="ARBA" id="ARBA00022807"/>
    </source>
</evidence>
<keyword evidence="3" id="KW-0645">Protease</keyword>
<dbReference type="PANTHER" id="PTHR48104:SF30">
    <property type="entry name" value="METACASPASE-1"/>
    <property type="match status" value="1"/>
</dbReference>
<evidence type="ECO:0000259" key="5">
    <source>
        <dbReference type="Pfam" id="PF00656"/>
    </source>
</evidence>
<dbReference type="GO" id="GO:0004197">
    <property type="term" value="F:cysteine-type endopeptidase activity"/>
    <property type="evidence" value="ECO:0007669"/>
    <property type="project" value="InterPro"/>
</dbReference>
<dbReference type="Gene3D" id="3.40.50.1460">
    <property type="match status" value="1"/>
</dbReference>
<sequence length="758" mass="84437">MLKFFNWEWKKRAATIDDPGSVAPETVKAKHDETLTAETDSTSNTAEPSGSTPAPPAVPEAKNMEDNHPPKAVTIQTNLTPKLHALIIGINAYPNLSNLGGAVADADEVANFLTSESGLRVPPSQIINLRDTTGTRQKIIDSFRLLQETPSINRGDPILIYYAGHGGMRVATEEWVNEGGAHEVQVIFPYDYDVKVDVSSDPIQPIPDRTIAALLNELSEAKGDNITVIFDSCHSASATRYPSRPIKGVWYRRDRFEKVRQDIPWNIDSDIVNPLLGLAPSLQKDEIRHTDLPLCVNQTSYIHVAACGSKEQAWEEDGRGVFTMALLKCIRANGVDKITYHDLIKSIPILSSQSPNCYGKHKGRILFNSGLPSPEIVLIPVKMEEEDGKVVLQAGAASGVTTDSIWEIYDSVTWKALGKFKAESPDVSTVVLKREESSGDDSYLAPSELPPMNLEGSGARTYARQVRAGVAYELRVYFTPEAQEHFFQTDGAEQTAAYPIGSGATDVGYVVHPAEDSADMVVDVYSGREVTFRLCDRQAEQYRLAMRAKRVRVERSAVDEVLFKVAKWKWHLERKNESGETTNPVTMELITTAVRPGREIIMYDERGRRSINTAGIADFRVNDHDLYGIKLTSRIDKPLYVRIFYFDPTDFSIADMFGHTVESVCVIDARGTFIIGDNREGGRPLRFILDPGEKLDLGYVKVFWSTESLELEGLEQRPKFDRSSGKWSRLRGASRDIDERIEWGTALLTLVQHLPEGY</sequence>
<comment type="similarity">
    <text evidence="1">Belongs to the peptidase C14B family.</text>
</comment>
<proteinExistence type="inferred from homology"/>
<dbReference type="InterPro" id="IPR011600">
    <property type="entry name" value="Pept_C14_caspase"/>
</dbReference>
<keyword evidence="3" id="KW-0788">Thiol protease</keyword>